<accession>M6D6E2</accession>
<dbReference type="EMBL" id="ANIK01000003">
    <property type="protein sequence ID" value="EMJ98236.1"/>
    <property type="molecule type" value="Genomic_DNA"/>
</dbReference>
<sequence length="281" mass="32946">MIKIPFNQEVYIDNFSDINIRINNINARWVKIRYKKFSGYVFGAYILLKDIDDSNRVFGSERLPFNLSTYDDSQYNHFTNIQKETLKTIFKSKAFNIIHDEYFKNNADRNYDYFKQHQEFIVIKVMPASFFSNRDLIYIVYDSVISRIRIVIFNGIDNSFLKLYDDLKVINCLSNDSCGFSPIYSMDFSVGGLLSESKDAIIKDPILFIKKHDLAKYTNIKQDSTFIPSAGCFALGVNSNNLLDFNSFCVNTSLYYNNWECLKLEKQRNRFLHYYGQAFAD</sequence>
<dbReference type="Proteomes" id="UP000011988">
    <property type="component" value="Unassembled WGS sequence"/>
</dbReference>
<evidence type="ECO:0000313" key="1">
    <source>
        <dbReference type="EMBL" id="EMJ98236.1"/>
    </source>
</evidence>
<reference evidence="1 2" key="1">
    <citation type="submission" date="2013-01" db="EMBL/GenBank/DDBJ databases">
        <authorList>
            <person name="Harkins D.M."/>
            <person name="Durkin A.S."/>
            <person name="Brinkac L.M."/>
            <person name="Haft D.H."/>
            <person name="Selengut J.D."/>
            <person name="Sanka R."/>
            <person name="DePew J."/>
            <person name="Purushe J."/>
            <person name="Galloway R.L."/>
            <person name="Vinetz J.M."/>
            <person name="Sutton G.G."/>
            <person name="Nierman W.C."/>
            <person name="Fouts D.E."/>
        </authorList>
    </citation>
    <scope>NUCLEOTIDE SEQUENCE [LARGE SCALE GENOMIC DNA]</scope>
    <source>
        <strain evidence="1 2">79601</strain>
    </source>
</reference>
<evidence type="ECO:0008006" key="3">
    <source>
        <dbReference type="Google" id="ProtNLM"/>
    </source>
</evidence>
<organism evidence="1 2">
    <name type="scientific">Leptospira alstonii serovar Sichuan str. 79601</name>
    <dbReference type="NCBI Taxonomy" id="1218565"/>
    <lineage>
        <taxon>Bacteria</taxon>
        <taxon>Pseudomonadati</taxon>
        <taxon>Spirochaetota</taxon>
        <taxon>Spirochaetia</taxon>
        <taxon>Leptospirales</taxon>
        <taxon>Leptospiraceae</taxon>
        <taxon>Leptospira</taxon>
    </lineage>
</organism>
<dbReference type="PATRIC" id="fig|1218565.3.peg.164"/>
<gene>
    <name evidence="1" type="ORF">LEP1GSC194_2475</name>
</gene>
<proteinExistence type="predicted"/>
<evidence type="ECO:0000313" key="2">
    <source>
        <dbReference type="Proteomes" id="UP000011988"/>
    </source>
</evidence>
<dbReference type="AlphaFoldDB" id="M6D6E2"/>
<protein>
    <recommendedName>
        <fullName evidence="3">SH3 domain protein</fullName>
    </recommendedName>
</protein>
<name>M6D6E2_9LEPT</name>
<comment type="caution">
    <text evidence="1">The sequence shown here is derived from an EMBL/GenBank/DDBJ whole genome shotgun (WGS) entry which is preliminary data.</text>
</comment>